<evidence type="ECO:0000313" key="2">
    <source>
        <dbReference type="Proteomes" id="UP000604661"/>
    </source>
</evidence>
<reference evidence="1 2" key="1">
    <citation type="journal article" date="2020" name="ISME J.">
        <title>Comparative genomics reveals insights into cyanobacterial evolution and habitat adaptation.</title>
        <authorList>
            <person name="Chen M.Y."/>
            <person name="Teng W.K."/>
            <person name="Zhao L."/>
            <person name="Hu C.X."/>
            <person name="Zhou Y.K."/>
            <person name="Han B.P."/>
            <person name="Song L.R."/>
            <person name="Shu W.S."/>
        </authorList>
    </citation>
    <scope>NUCLEOTIDE SEQUENCE [LARGE SCALE GENOMIC DNA]</scope>
    <source>
        <strain evidence="1 2">FACHB-391</strain>
    </source>
</reference>
<keyword evidence="2" id="KW-1185">Reference proteome</keyword>
<comment type="caution">
    <text evidence="1">The sequence shown here is derived from an EMBL/GenBank/DDBJ whole genome shotgun (WGS) entry which is preliminary data.</text>
</comment>
<gene>
    <name evidence="1" type="ORF">H6G95_00660</name>
</gene>
<proteinExistence type="predicted"/>
<organism evidence="1 2">
    <name type="scientific">Nostoc linckia FACHB-391</name>
    <dbReference type="NCBI Taxonomy" id="2692906"/>
    <lineage>
        <taxon>Bacteria</taxon>
        <taxon>Bacillati</taxon>
        <taxon>Cyanobacteriota</taxon>
        <taxon>Cyanophyceae</taxon>
        <taxon>Nostocales</taxon>
        <taxon>Nostocaceae</taxon>
        <taxon>Nostoc</taxon>
    </lineage>
</organism>
<sequence length="81" mass="9314">MKSKDLEISRRGTEAQSCVLVARREILCFDCDCIASLKEEIESLLNQHKELEPKIRATNPKYAALKYLDPLKLTQIHSRVN</sequence>
<dbReference type="Proteomes" id="UP000604661">
    <property type="component" value="Unassembled WGS sequence"/>
</dbReference>
<dbReference type="RefSeq" id="WP_190892812.1">
    <property type="nucleotide sequence ID" value="NZ_JACJTE010000001.1"/>
</dbReference>
<name>A0ABR8EPX7_NOSLI</name>
<evidence type="ECO:0000313" key="1">
    <source>
        <dbReference type="EMBL" id="MBD2559163.1"/>
    </source>
</evidence>
<accession>A0ABR8EPX7</accession>
<protein>
    <submittedName>
        <fullName evidence="1">Uncharacterized protein</fullName>
    </submittedName>
</protein>
<dbReference type="EMBL" id="JACJTE010000001">
    <property type="protein sequence ID" value="MBD2559163.1"/>
    <property type="molecule type" value="Genomic_DNA"/>
</dbReference>